<proteinExistence type="predicted"/>
<dbReference type="EMBL" id="NMUE01000020">
    <property type="protein sequence ID" value="RFA95688.1"/>
    <property type="molecule type" value="Genomic_DNA"/>
</dbReference>
<sequence>MHRALATVALFKFFIAAVIFSTTSAIDPVLLTNSLLMAISALILRIVEEGEVAFIVVGLILLIDIIGLLLSFTYATFKIILSYIFLIIWDIQILILFRQILQS</sequence>
<keyword evidence="1" id="KW-0472">Membrane</keyword>
<feature type="transmembrane region" description="Helical" evidence="1">
    <location>
        <begin position="54"/>
        <end position="74"/>
    </location>
</feature>
<keyword evidence="1" id="KW-0812">Transmembrane</keyword>
<comment type="caution">
    <text evidence="3">The sequence shown here is derived from an EMBL/GenBank/DDBJ whole genome shotgun (WGS) entry which is preliminary data.</text>
</comment>
<dbReference type="Proteomes" id="UP000256877">
    <property type="component" value="Unassembled WGS sequence"/>
</dbReference>
<evidence type="ECO:0000313" key="3">
    <source>
        <dbReference type="EMBL" id="RFB00197.1"/>
    </source>
</evidence>
<evidence type="ECO:0000256" key="1">
    <source>
        <dbReference type="SAM" id="Phobius"/>
    </source>
</evidence>
<name>A0A371R6N3_9CREN</name>
<accession>A0A371R6N3</accession>
<dbReference type="RefSeq" id="WP_116421249.1">
    <property type="nucleotide sequence ID" value="NZ_NMUE01000020.1"/>
</dbReference>
<feature type="transmembrane region" description="Helical" evidence="1">
    <location>
        <begin position="80"/>
        <end position="97"/>
    </location>
</feature>
<dbReference type="AlphaFoldDB" id="A0A371R6N3"/>
<evidence type="ECO:0000313" key="5">
    <source>
        <dbReference type="Proteomes" id="UP000257123"/>
    </source>
</evidence>
<dbReference type="Proteomes" id="UP000257123">
    <property type="component" value="Unassembled WGS sequence"/>
</dbReference>
<keyword evidence="1" id="KW-1133">Transmembrane helix</keyword>
<protein>
    <submittedName>
        <fullName evidence="3">Uncharacterized protein</fullName>
    </submittedName>
</protein>
<dbReference type="OrthoDB" id="29255at2157"/>
<evidence type="ECO:0000313" key="2">
    <source>
        <dbReference type="EMBL" id="RFA95688.1"/>
    </source>
</evidence>
<organism evidence="3 4">
    <name type="scientific">Pyrobaculum aerophilum</name>
    <dbReference type="NCBI Taxonomy" id="13773"/>
    <lineage>
        <taxon>Archaea</taxon>
        <taxon>Thermoproteota</taxon>
        <taxon>Thermoprotei</taxon>
        <taxon>Thermoproteales</taxon>
        <taxon>Thermoproteaceae</taxon>
        <taxon>Pyrobaculum</taxon>
    </lineage>
</organism>
<dbReference type="EMBL" id="NMUF01000002">
    <property type="protein sequence ID" value="RFB00197.1"/>
    <property type="molecule type" value="Genomic_DNA"/>
</dbReference>
<reference evidence="4 5" key="1">
    <citation type="submission" date="2017-07" db="EMBL/GenBank/DDBJ databases">
        <title>Draft genome sequence of aerobic hyperthermophilic archaea, Pyrobaculum aerophilum YKB31 and YKB32.</title>
        <authorList>
            <person name="Mochizuki T."/>
            <person name="Berliner A.J."/>
            <person name="Yoshida-Takashima Y."/>
            <person name="Takaki Y."/>
            <person name="Nunoura T."/>
            <person name="Takai K."/>
        </authorList>
    </citation>
    <scope>NUCLEOTIDE SEQUENCE [LARGE SCALE GENOMIC DNA]</scope>
    <source>
        <strain evidence="2 5">YKB31</strain>
        <strain evidence="3 4">YKB32</strain>
    </source>
</reference>
<gene>
    <name evidence="2" type="ORF">CGL51_07315</name>
    <name evidence="3" type="ORF">CGL52_00975</name>
</gene>
<evidence type="ECO:0000313" key="4">
    <source>
        <dbReference type="Proteomes" id="UP000256877"/>
    </source>
</evidence>